<organism evidence="1 2">
    <name type="scientific">Jatropha curcas</name>
    <name type="common">Barbados nut</name>
    <dbReference type="NCBI Taxonomy" id="180498"/>
    <lineage>
        <taxon>Eukaryota</taxon>
        <taxon>Viridiplantae</taxon>
        <taxon>Streptophyta</taxon>
        <taxon>Embryophyta</taxon>
        <taxon>Tracheophyta</taxon>
        <taxon>Spermatophyta</taxon>
        <taxon>Magnoliopsida</taxon>
        <taxon>eudicotyledons</taxon>
        <taxon>Gunneridae</taxon>
        <taxon>Pentapetalae</taxon>
        <taxon>rosids</taxon>
        <taxon>fabids</taxon>
        <taxon>Malpighiales</taxon>
        <taxon>Euphorbiaceae</taxon>
        <taxon>Crotonoideae</taxon>
        <taxon>Jatropheae</taxon>
        <taxon>Jatropha</taxon>
    </lineage>
</organism>
<protein>
    <recommendedName>
        <fullName evidence="3">Retrotransposon gag domain-containing protein</fullName>
    </recommendedName>
</protein>
<reference evidence="1 2" key="1">
    <citation type="journal article" date="2014" name="PLoS ONE">
        <title>Global Analysis of Gene Expression Profiles in Physic Nut (Jatropha curcas L.) Seedlings Exposed to Salt Stress.</title>
        <authorList>
            <person name="Zhang L."/>
            <person name="Zhang C."/>
            <person name="Wu P."/>
            <person name="Chen Y."/>
            <person name="Li M."/>
            <person name="Jiang H."/>
            <person name="Wu G."/>
        </authorList>
    </citation>
    <scope>NUCLEOTIDE SEQUENCE [LARGE SCALE GENOMIC DNA]</scope>
    <source>
        <strain evidence="2">cv. GZQX0401</strain>
        <tissue evidence="1">Young leaves</tissue>
    </source>
</reference>
<accession>A0A067KY86</accession>
<evidence type="ECO:0000313" key="2">
    <source>
        <dbReference type="Proteomes" id="UP000027138"/>
    </source>
</evidence>
<evidence type="ECO:0008006" key="3">
    <source>
        <dbReference type="Google" id="ProtNLM"/>
    </source>
</evidence>
<dbReference type="Proteomes" id="UP000027138">
    <property type="component" value="Unassembled WGS sequence"/>
</dbReference>
<dbReference type="OrthoDB" id="1751726at2759"/>
<sequence length="202" mass="22862">MPTFNGIDPVGWIAKAEQYFKLHNTPPASQISVSMCSMEGAPLHWLRLLLRFRNPKLGWTQFKSELINGYNGDVYSNPYELLAADKQTGTVTQYIDDFIFRAAQAPALSASQLIGYFLNGLKEGIRVKIYSSNIGKLYRALRATREVEMEVALLNPTTTSFKQTHRQNISDLHTTQRFGFGPKSIFPTTTRALHQITYPTRT</sequence>
<proteinExistence type="predicted"/>
<dbReference type="EMBL" id="KK914420">
    <property type="protein sequence ID" value="KDP36799.1"/>
    <property type="molecule type" value="Genomic_DNA"/>
</dbReference>
<evidence type="ECO:0000313" key="1">
    <source>
        <dbReference type="EMBL" id="KDP36799.1"/>
    </source>
</evidence>
<gene>
    <name evidence="1" type="ORF">JCGZ_08090</name>
</gene>
<dbReference type="AlphaFoldDB" id="A0A067KY86"/>
<keyword evidence="2" id="KW-1185">Reference proteome</keyword>
<name>A0A067KY86_JATCU</name>